<name>Q2KV73_BORA1</name>
<keyword evidence="7" id="KW-1185">Reference proteome</keyword>
<sequence>MDASIDRAIFQLLDAGRMSAVSCMSTGASFAAHAQDLKTRAVDIGLHLNFTEPLSPADGGMLPLRALLLRAYTGRLNANWLRQEIARQLDAFEDRIGHAPHYVDGHQHVHQLPGVRQALLAELRQRYAGQRPWLRLTPAGTLQGMPWMPTLKAQLIAALGGHALAAQVRREAWPSNGRFFGVYGFQGGERVYAAFLHHWLSNALDGDLIMCHPALPGPVEHAEQRVAELAVLSSAELGEWLVANGLLVQRLSLRRPALASETRQGSPLMRTLQPLSGP</sequence>
<reference evidence="6 7" key="1">
    <citation type="journal article" date="2006" name="J. Bacteriol.">
        <title>Comparison of the genome sequence of the poultry pathogen Bordetella avium with those of B. bronchiseptica, B. pertussis, and B. parapertussis reveals extensive diversity in surface structures associated with host interaction.</title>
        <authorList>
            <person name="Sebaihia M."/>
            <person name="Preston A."/>
            <person name="Maskell D.J."/>
            <person name="Kuzmiak H."/>
            <person name="Connell T.D."/>
            <person name="King N.D."/>
            <person name="Orndorff P.E."/>
            <person name="Miyamoto D.M."/>
            <person name="Thomson N.R."/>
            <person name="Harris D."/>
            <person name="Goble A."/>
            <person name="Lord A."/>
            <person name="Murphy L."/>
            <person name="Quail M.A."/>
            <person name="Rutter S."/>
            <person name="Squares R."/>
            <person name="Squares S."/>
            <person name="Woodward J."/>
            <person name="Parkhill J."/>
            <person name="Temple L.M."/>
        </authorList>
    </citation>
    <scope>NUCLEOTIDE SEQUENCE [LARGE SCALE GENOMIC DNA]</scope>
    <source>
        <strain evidence="6 7">197N</strain>
    </source>
</reference>
<dbReference type="GO" id="GO:0005975">
    <property type="term" value="P:carbohydrate metabolic process"/>
    <property type="evidence" value="ECO:0007669"/>
    <property type="project" value="InterPro"/>
</dbReference>
<evidence type="ECO:0000256" key="4">
    <source>
        <dbReference type="ARBA" id="ARBA00022842"/>
    </source>
</evidence>
<gene>
    <name evidence="6" type="ordered locus">BAV2925</name>
</gene>
<proteinExistence type="predicted"/>
<dbReference type="SUPFAM" id="SSF88713">
    <property type="entry name" value="Glycoside hydrolase/deacetylase"/>
    <property type="match status" value="1"/>
</dbReference>
<dbReference type="HOGENOM" id="CLU_064244_3_0_4"/>
<keyword evidence="4" id="KW-0460">Magnesium</keyword>
<organism evidence="6 7">
    <name type="scientific">Bordetella avium (strain 197N)</name>
    <dbReference type="NCBI Taxonomy" id="360910"/>
    <lineage>
        <taxon>Bacteria</taxon>
        <taxon>Pseudomonadati</taxon>
        <taxon>Pseudomonadota</taxon>
        <taxon>Betaproteobacteria</taxon>
        <taxon>Burkholderiales</taxon>
        <taxon>Alcaligenaceae</taxon>
        <taxon>Bordetella</taxon>
    </lineage>
</organism>
<evidence type="ECO:0000256" key="1">
    <source>
        <dbReference type="ARBA" id="ARBA00001946"/>
    </source>
</evidence>
<keyword evidence="2" id="KW-0479">Metal-binding</keyword>
<dbReference type="eggNOG" id="COG3394">
    <property type="taxonomic scope" value="Bacteria"/>
</dbReference>
<dbReference type="GO" id="GO:0019213">
    <property type="term" value="F:deacetylase activity"/>
    <property type="evidence" value="ECO:0007669"/>
    <property type="project" value="TreeGrafter"/>
</dbReference>
<evidence type="ECO:0000313" key="6">
    <source>
        <dbReference type="EMBL" id="CAJ50535.1"/>
    </source>
</evidence>
<dbReference type="PANTHER" id="PTHR31609">
    <property type="entry name" value="YDJC DEACETYLASE FAMILY MEMBER"/>
    <property type="match status" value="1"/>
</dbReference>
<dbReference type="CDD" id="cd10807">
    <property type="entry name" value="YdjC_like_3"/>
    <property type="match status" value="1"/>
</dbReference>
<dbReference type="InterPro" id="IPR011330">
    <property type="entry name" value="Glyco_hydro/deAcase_b/a-brl"/>
</dbReference>
<dbReference type="AlphaFoldDB" id="Q2KV73"/>
<dbReference type="GO" id="GO:0046872">
    <property type="term" value="F:metal ion binding"/>
    <property type="evidence" value="ECO:0007669"/>
    <property type="project" value="UniProtKB-KW"/>
</dbReference>
<dbReference type="InterPro" id="IPR006879">
    <property type="entry name" value="YdjC-like"/>
</dbReference>
<dbReference type="Pfam" id="PF04794">
    <property type="entry name" value="YdjC"/>
    <property type="match status" value="1"/>
</dbReference>
<dbReference type="Gene3D" id="3.20.20.370">
    <property type="entry name" value="Glycoside hydrolase/deacetylase"/>
    <property type="match status" value="1"/>
</dbReference>
<comment type="cofactor">
    <cofactor evidence="1">
        <name>Mg(2+)</name>
        <dbReference type="ChEBI" id="CHEBI:18420"/>
    </cofactor>
</comment>
<dbReference type="GeneID" id="92933818"/>
<protein>
    <submittedName>
        <fullName evidence="6">Exported protein</fullName>
    </submittedName>
</protein>
<accession>Q2KV73</accession>
<evidence type="ECO:0000313" key="7">
    <source>
        <dbReference type="Proteomes" id="UP000001977"/>
    </source>
</evidence>
<dbReference type="GO" id="GO:0016787">
    <property type="term" value="F:hydrolase activity"/>
    <property type="evidence" value="ECO:0007669"/>
    <property type="project" value="UniProtKB-KW"/>
</dbReference>
<keyword evidence="3" id="KW-0378">Hydrolase</keyword>
<keyword evidence="5" id="KW-0119">Carbohydrate metabolism</keyword>
<evidence type="ECO:0000256" key="2">
    <source>
        <dbReference type="ARBA" id="ARBA00022723"/>
    </source>
</evidence>
<dbReference type="KEGG" id="bav:BAV2925"/>
<dbReference type="Proteomes" id="UP000001977">
    <property type="component" value="Chromosome"/>
</dbReference>
<dbReference type="PANTHER" id="PTHR31609:SF1">
    <property type="entry name" value="CARBOHYDRATE DEACETYLASE"/>
    <property type="match status" value="1"/>
</dbReference>
<evidence type="ECO:0000256" key="5">
    <source>
        <dbReference type="ARBA" id="ARBA00023277"/>
    </source>
</evidence>
<dbReference type="STRING" id="360910.BAV2925"/>
<dbReference type="EMBL" id="AM167904">
    <property type="protein sequence ID" value="CAJ50535.1"/>
    <property type="molecule type" value="Genomic_DNA"/>
</dbReference>
<evidence type="ECO:0000256" key="3">
    <source>
        <dbReference type="ARBA" id="ARBA00022801"/>
    </source>
</evidence>
<dbReference type="RefSeq" id="WP_012418564.1">
    <property type="nucleotide sequence ID" value="NC_010645.1"/>
</dbReference>